<proteinExistence type="predicted"/>
<keyword evidence="8" id="KW-1185">Reference proteome</keyword>
<dbReference type="EMBL" id="OZ035825">
    <property type="protein sequence ID" value="CAL1602306.1"/>
    <property type="molecule type" value="Genomic_DNA"/>
</dbReference>
<dbReference type="Proteomes" id="UP001497482">
    <property type="component" value="Chromosome 6"/>
</dbReference>
<dbReference type="Proteomes" id="UP001497482">
    <property type="component" value="Chromosome 7"/>
</dbReference>
<dbReference type="Proteomes" id="UP001497482">
    <property type="component" value="Chromosome 10"/>
</dbReference>
<name>A0AAV2LP70_KNICA</name>
<dbReference type="Proteomes" id="UP001497482">
    <property type="component" value="Chromosome 5"/>
</dbReference>
<protein>
    <submittedName>
        <fullName evidence="3">Uncharacterized protein</fullName>
    </submittedName>
</protein>
<evidence type="ECO:0000313" key="4">
    <source>
        <dbReference type="EMBL" id="CAL1605954.1"/>
    </source>
</evidence>
<dbReference type="EMBL" id="OZ035829">
    <property type="protein sequence ID" value="CAL1611522.1"/>
    <property type="molecule type" value="Genomic_DNA"/>
</dbReference>
<gene>
    <name evidence="3" type="ORF">KC01_LOCUS30093</name>
    <name evidence="4" type="ORF">KC01_LOCUS33244</name>
    <name evidence="5" type="ORF">KC01_LOCUS34892</name>
    <name evidence="2" type="ORF">KC01_LOCUS3590</name>
    <name evidence="6" type="ORF">KC01_LOCUS36928</name>
    <name evidence="7" type="ORF">KC01_LOCUS37923</name>
</gene>
<dbReference type="Proteomes" id="UP001497482">
    <property type="component" value="Chromosome 3"/>
</dbReference>
<evidence type="ECO:0000313" key="5">
    <source>
        <dbReference type="EMBL" id="CAL1607880.1"/>
    </source>
</evidence>
<dbReference type="EMBL" id="OZ035828">
    <property type="protein sequence ID" value="CAL1607880.1"/>
    <property type="molecule type" value="Genomic_DNA"/>
</dbReference>
<evidence type="ECO:0000313" key="2">
    <source>
        <dbReference type="EMBL" id="CAL1571479.1"/>
    </source>
</evidence>
<evidence type="ECO:0000256" key="1">
    <source>
        <dbReference type="SAM" id="MobiDB-lite"/>
    </source>
</evidence>
<evidence type="ECO:0000313" key="6">
    <source>
        <dbReference type="EMBL" id="CAL1610280.1"/>
    </source>
</evidence>
<feature type="region of interest" description="Disordered" evidence="1">
    <location>
        <begin position="41"/>
        <end position="75"/>
    </location>
</feature>
<sequence length="135" mass="12962">MGGGGFGISGVLCTGGVGGALGGLMWGGPTGGGVLGSLGGGGRRGAGRGHHTPRRGGLFPPGVRGGSPGGVQPVSGWGRGVGGSISSTVWWGRLNVVCVGWGGVCGLDVESLDESSDSAKAGVPTVHLLLVDDDD</sequence>
<reference evidence="3 8" key="1">
    <citation type="submission" date="2024-04" db="EMBL/GenBank/DDBJ databases">
        <authorList>
            <person name="Waldvogel A.-M."/>
            <person name="Schoenle A."/>
        </authorList>
    </citation>
    <scope>NUCLEOTIDE SEQUENCE [LARGE SCALE GENOMIC DNA]</scope>
</reference>
<accession>A0AAV2LP70</accession>
<feature type="compositionally biased region" description="Basic residues" evidence="1">
    <location>
        <begin position="45"/>
        <end position="54"/>
    </location>
</feature>
<dbReference type="EMBL" id="OZ035832">
    <property type="protein sequence ID" value="CAL1571479.1"/>
    <property type="molecule type" value="Genomic_DNA"/>
</dbReference>
<organism evidence="3 8">
    <name type="scientific">Knipowitschia caucasica</name>
    <name type="common">Caucasian dwarf goby</name>
    <name type="synonym">Pomatoschistus caucasicus</name>
    <dbReference type="NCBI Taxonomy" id="637954"/>
    <lineage>
        <taxon>Eukaryota</taxon>
        <taxon>Metazoa</taxon>
        <taxon>Chordata</taxon>
        <taxon>Craniata</taxon>
        <taxon>Vertebrata</taxon>
        <taxon>Euteleostomi</taxon>
        <taxon>Actinopterygii</taxon>
        <taxon>Neopterygii</taxon>
        <taxon>Teleostei</taxon>
        <taxon>Neoteleostei</taxon>
        <taxon>Acanthomorphata</taxon>
        <taxon>Gobiaria</taxon>
        <taxon>Gobiiformes</taxon>
        <taxon>Gobioidei</taxon>
        <taxon>Gobiidae</taxon>
        <taxon>Gobiinae</taxon>
        <taxon>Knipowitschia</taxon>
    </lineage>
</organism>
<evidence type="ECO:0000313" key="7">
    <source>
        <dbReference type="EMBL" id="CAL1611522.1"/>
    </source>
</evidence>
<dbReference type="EMBL" id="OZ035829">
    <property type="protein sequence ID" value="CAL1610280.1"/>
    <property type="molecule type" value="Genomic_DNA"/>
</dbReference>
<evidence type="ECO:0000313" key="8">
    <source>
        <dbReference type="Proteomes" id="UP001497482"/>
    </source>
</evidence>
<dbReference type="EMBL" id="OZ035827">
    <property type="protein sequence ID" value="CAL1605954.1"/>
    <property type="molecule type" value="Genomic_DNA"/>
</dbReference>
<dbReference type="AlphaFoldDB" id="A0AAV2LP70"/>
<evidence type="ECO:0000313" key="3">
    <source>
        <dbReference type="EMBL" id="CAL1602306.1"/>
    </source>
</evidence>